<keyword evidence="7" id="KW-0175">Coiled coil</keyword>
<name>A0A1F6NWE3_9BACT</name>
<organism evidence="10 11">
    <name type="scientific">Candidatus Magasanikbacteria bacterium RIFOXYC2_FULL_42_28</name>
    <dbReference type="NCBI Taxonomy" id="1798704"/>
    <lineage>
        <taxon>Bacteria</taxon>
        <taxon>Candidatus Magasanikiibacteriota</taxon>
    </lineage>
</organism>
<dbReference type="GO" id="GO:0032784">
    <property type="term" value="P:regulation of DNA-templated transcription elongation"/>
    <property type="evidence" value="ECO:0007669"/>
    <property type="project" value="InterPro"/>
</dbReference>
<keyword evidence="3" id="KW-0805">Transcription regulation</keyword>
<dbReference type="Pfam" id="PF01272">
    <property type="entry name" value="GreA_GreB"/>
    <property type="match status" value="1"/>
</dbReference>
<keyword evidence="4" id="KW-0238">DNA-binding</keyword>
<dbReference type="GO" id="GO:0070063">
    <property type="term" value="F:RNA polymerase binding"/>
    <property type="evidence" value="ECO:0007669"/>
    <property type="project" value="InterPro"/>
</dbReference>
<evidence type="ECO:0000313" key="11">
    <source>
        <dbReference type="Proteomes" id="UP000177907"/>
    </source>
</evidence>
<evidence type="ECO:0000259" key="8">
    <source>
        <dbReference type="Pfam" id="PF01272"/>
    </source>
</evidence>
<dbReference type="Gene3D" id="3.10.50.30">
    <property type="entry name" value="Transcription elongation factor, GreA/GreB, C-terminal domain"/>
    <property type="match status" value="1"/>
</dbReference>
<evidence type="ECO:0000259" key="9">
    <source>
        <dbReference type="Pfam" id="PF03449"/>
    </source>
</evidence>
<dbReference type="AlphaFoldDB" id="A0A1F6NWE3"/>
<evidence type="ECO:0000256" key="1">
    <source>
        <dbReference type="ARBA" id="ARBA00008213"/>
    </source>
</evidence>
<evidence type="ECO:0000256" key="2">
    <source>
        <dbReference type="ARBA" id="ARBA00013729"/>
    </source>
</evidence>
<feature type="domain" description="Transcription elongation factor GreA/GreB N-terminal" evidence="9">
    <location>
        <begin position="19"/>
        <end position="87"/>
    </location>
</feature>
<dbReference type="FunFam" id="1.10.287.180:FF:000001">
    <property type="entry name" value="Transcription elongation factor GreA"/>
    <property type="match status" value="1"/>
</dbReference>
<feature type="domain" description="Transcription elongation factor GreA/GreB C-terminal" evidence="8">
    <location>
        <begin position="92"/>
        <end position="165"/>
    </location>
</feature>
<reference evidence="10 11" key="1">
    <citation type="journal article" date="2016" name="Nat. Commun.">
        <title>Thousands of microbial genomes shed light on interconnected biogeochemical processes in an aquifer system.</title>
        <authorList>
            <person name="Anantharaman K."/>
            <person name="Brown C.T."/>
            <person name="Hug L.A."/>
            <person name="Sharon I."/>
            <person name="Castelle C.J."/>
            <person name="Probst A.J."/>
            <person name="Thomas B.C."/>
            <person name="Singh A."/>
            <person name="Wilkins M.J."/>
            <person name="Karaoz U."/>
            <person name="Brodie E.L."/>
            <person name="Williams K.H."/>
            <person name="Hubbard S.S."/>
            <person name="Banfield J.F."/>
        </authorList>
    </citation>
    <scope>NUCLEOTIDE SEQUENCE [LARGE SCALE GENOMIC DNA]</scope>
</reference>
<dbReference type="Gene3D" id="1.10.287.180">
    <property type="entry name" value="Transcription elongation factor, GreA/GreB, N-terminal domain"/>
    <property type="match status" value="1"/>
</dbReference>
<dbReference type="EMBL" id="MFQZ01000005">
    <property type="protein sequence ID" value="OGH88130.1"/>
    <property type="molecule type" value="Genomic_DNA"/>
</dbReference>
<evidence type="ECO:0000313" key="10">
    <source>
        <dbReference type="EMBL" id="OGH88130.1"/>
    </source>
</evidence>
<dbReference type="GO" id="GO:0003677">
    <property type="term" value="F:DNA binding"/>
    <property type="evidence" value="ECO:0007669"/>
    <property type="project" value="UniProtKB-KW"/>
</dbReference>
<dbReference type="PANTHER" id="PTHR30437:SF4">
    <property type="entry name" value="TRANSCRIPTION ELONGATION FACTOR GREA"/>
    <property type="match status" value="1"/>
</dbReference>
<sequence>MQTPYRKPGKYANLKSDPLITKGKFDELQKELEKLKKAKPAAVAETARLADLGDFSENAGYQFAKGRLRGINRRILELESQLDHAEIIKTQQQTDTVEIGHSVTVEFNNKQKTFQILGSAETDPTTGIISQHSPLGVALIGSAVGDKVKVKSGDREIEYKIIKIE</sequence>
<accession>A0A1F6NWE3</accession>
<gene>
    <name evidence="10" type="ORF">A3J93_00095</name>
</gene>
<protein>
    <recommendedName>
        <fullName evidence="2">Transcription elongation factor GreA</fullName>
    </recommendedName>
    <alternativeName>
        <fullName evidence="6">Transcript cleavage factor GreA</fullName>
    </alternativeName>
</protein>
<evidence type="ECO:0000256" key="5">
    <source>
        <dbReference type="ARBA" id="ARBA00023163"/>
    </source>
</evidence>
<dbReference type="InterPro" id="IPR036953">
    <property type="entry name" value="GreA/GreB_C_sf"/>
</dbReference>
<dbReference type="GO" id="GO:0006354">
    <property type="term" value="P:DNA-templated transcription elongation"/>
    <property type="evidence" value="ECO:0007669"/>
    <property type="project" value="TreeGrafter"/>
</dbReference>
<evidence type="ECO:0000256" key="3">
    <source>
        <dbReference type="ARBA" id="ARBA00023015"/>
    </source>
</evidence>
<feature type="coiled-coil region" evidence="7">
    <location>
        <begin position="25"/>
        <end position="88"/>
    </location>
</feature>
<comment type="caution">
    <text evidence="10">The sequence shown here is derived from an EMBL/GenBank/DDBJ whole genome shotgun (WGS) entry which is preliminary data.</text>
</comment>
<dbReference type="InterPro" id="IPR022691">
    <property type="entry name" value="Tscrpt_elong_fac_GreA/B_N"/>
</dbReference>
<keyword evidence="5" id="KW-0804">Transcription</keyword>
<dbReference type="SUPFAM" id="SSF54534">
    <property type="entry name" value="FKBP-like"/>
    <property type="match status" value="1"/>
</dbReference>
<comment type="similarity">
    <text evidence="1">Belongs to the GreA/GreB family.</text>
</comment>
<dbReference type="STRING" id="1798704.A3J93_00095"/>
<evidence type="ECO:0000256" key="6">
    <source>
        <dbReference type="ARBA" id="ARBA00030776"/>
    </source>
</evidence>
<dbReference type="PROSITE" id="PS00830">
    <property type="entry name" value="GREAB_2"/>
    <property type="match status" value="1"/>
</dbReference>
<dbReference type="PIRSF" id="PIRSF006092">
    <property type="entry name" value="GreA_GreB"/>
    <property type="match status" value="1"/>
</dbReference>
<dbReference type="InterPro" id="IPR001437">
    <property type="entry name" value="Tscrpt_elong_fac_GreA/B_C"/>
</dbReference>
<dbReference type="Proteomes" id="UP000177907">
    <property type="component" value="Unassembled WGS sequence"/>
</dbReference>
<dbReference type="Pfam" id="PF03449">
    <property type="entry name" value="GreA_GreB_N"/>
    <property type="match status" value="1"/>
</dbReference>
<evidence type="ECO:0000256" key="7">
    <source>
        <dbReference type="SAM" id="Coils"/>
    </source>
</evidence>
<dbReference type="PANTHER" id="PTHR30437">
    <property type="entry name" value="TRANSCRIPTION ELONGATION FACTOR GREA"/>
    <property type="match status" value="1"/>
</dbReference>
<proteinExistence type="inferred from homology"/>
<dbReference type="InterPro" id="IPR023459">
    <property type="entry name" value="Tscrpt_elong_fac_GreA/B_fam"/>
</dbReference>
<dbReference type="InterPro" id="IPR018151">
    <property type="entry name" value="TF_GreA/GreB_CS"/>
</dbReference>
<evidence type="ECO:0000256" key="4">
    <source>
        <dbReference type="ARBA" id="ARBA00023125"/>
    </source>
</evidence>
<dbReference type="SUPFAM" id="SSF46557">
    <property type="entry name" value="GreA transcript cleavage protein, N-terminal domain"/>
    <property type="match status" value="1"/>
</dbReference>
<dbReference type="InterPro" id="IPR036805">
    <property type="entry name" value="Tscrpt_elong_fac_GreA/B_N_sf"/>
</dbReference>